<dbReference type="InterPro" id="IPR007969">
    <property type="entry name" value="DUF732"/>
</dbReference>
<comment type="caution">
    <text evidence="3">The sequence shown here is derived from an EMBL/GenBank/DDBJ whole genome shotgun (WGS) entry which is preliminary data.</text>
</comment>
<dbReference type="Pfam" id="PF05305">
    <property type="entry name" value="DUF732"/>
    <property type="match status" value="1"/>
</dbReference>
<feature type="domain" description="DUF732" evidence="2">
    <location>
        <begin position="39"/>
        <end position="107"/>
    </location>
</feature>
<dbReference type="Proteomes" id="UP000069443">
    <property type="component" value="Unassembled WGS sequence"/>
</dbReference>
<evidence type="ECO:0000313" key="3">
    <source>
        <dbReference type="EMBL" id="GAS93172.1"/>
    </source>
</evidence>
<dbReference type="AlphaFoldDB" id="A0A100W7I0"/>
<keyword evidence="1" id="KW-0732">Signal</keyword>
<gene>
    <name evidence="3" type="ORF">RMCC_0138</name>
</gene>
<feature type="signal peptide" evidence="1">
    <location>
        <begin position="1"/>
        <end position="31"/>
    </location>
</feature>
<dbReference type="STRING" id="228230.RMCC_0138"/>
<keyword evidence="4" id="KW-1185">Reference proteome</keyword>
<protein>
    <recommendedName>
        <fullName evidence="2">DUF732 domain-containing protein</fullName>
    </recommendedName>
</protein>
<reference evidence="4" key="1">
    <citation type="journal article" date="2016" name="Genome Announc.">
        <title>Draft Genome Sequences of Five Rapidly Growing Mycobacterium Species, M. thermoresistibile, M. fortuitum subsp. acetamidolyticum, M. canariasense, M. brisbanense, and M. novocastrense.</title>
        <authorList>
            <person name="Katahira K."/>
            <person name="Ogura Y."/>
            <person name="Gotoh Y."/>
            <person name="Hayashi T."/>
        </authorList>
    </citation>
    <scope>NUCLEOTIDE SEQUENCE [LARGE SCALE GENOMIC DNA]</scope>
    <source>
        <strain evidence="4">JCM15298</strain>
    </source>
</reference>
<accession>A0A100W7I0</accession>
<evidence type="ECO:0000256" key="1">
    <source>
        <dbReference type="SAM" id="SignalP"/>
    </source>
</evidence>
<proteinExistence type="predicted"/>
<evidence type="ECO:0000313" key="4">
    <source>
        <dbReference type="Proteomes" id="UP000069443"/>
    </source>
</evidence>
<dbReference type="EMBL" id="BCSY01000007">
    <property type="protein sequence ID" value="GAS93172.1"/>
    <property type="molecule type" value="Genomic_DNA"/>
</dbReference>
<organism evidence="3 4">
    <name type="scientific">Mycolicibacterium canariasense</name>
    <name type="common">Mycobacterium canariasense</name>
    <dbReference type="NCBI Taxonomy" id="228230"/>
    <lineage>
        <taxon>Bacteria</taxon>
        <taxon>Bacillati</taxon>
        <taxon>Actinomycetota</taxon>
        <taxon>Actinomycetes</taxon>
        <taxon>Mycobacteriales</taxon>
        <taxon>Mycobacteriaceae</taxon>
        <taxon>Mycolicibacterium</taxon>
    </lineage>
</organism>
<dbReference type="OrthoDB" id="4627526at2"/>
<reference evidence="4" key="2">
    <citation type="submission" date="2016-02" db="EMBL/GenBank/DDBJ databases">
        <title>Draft genome sequence of five rapidly growing Mycobacterium species.</title>
        <authorList>
            <person name="Katahira K."/>
            <person name="Gotou Y."/>
            <person name="Iida K."/>
            <person name="Ogura Y."/>
            <person name="Hayashi T."/>
        </authorList>
    </citation>
    <scope>NUCLEOTIDE SEQUENCE [LARGE SCALE GENOMIC DNA]</scope>
    <source>
        <strain evidence="4">JCM15298</strain>
    </source>
</reference>
<feature type="chain" id="PRO_5007089922" description="DUF732 domain-containing protein" evidence="1">
    <location>
        <begin position="32"/>
        <end position="110"/>
    </location>
</feature>
<name>A0A100W7I0_MYCCR</name>
<sequence>MFTGKRRLGQVVATAAAAGALLGLAATPAGAWPIPLTADQTNFLNATRGGFPGNDDQLLLAGNQACRMLYTGQGTQATIDTTAATYGASPQQAAALVGAARSTMCTQAPG</sequence>
<evidence type="ECO:0000259" key="2">
    <source>
        <dbReference type="Pfam" id="PF05305"/>
    </source>
</evidence>